<dbReference type="EMBL" id="CP019697">
    <property type="protein sequence ID" value="AQS51453.1"/>
    <property type="molecule type" value="Genomic_DNA"/>
</dbReference>
<dbReference type="KEGG" id="phn:PAEH1_07605"/>
<dbReference type="GO" id="GO:0016787">
    <property type="term" value="F:hydrolase activity"/>
    <property type="evidence" value="ECO:0007669"/>
    <property type="project" value="UniProtKB-KW"/>
</dbReference>
<accession>A0A1U9K064</accession>
<dbReference type="AlphaFoldDB" id="A0A1U9K064"/>
<dbReference type="Proteomes" id="UP000189369">
    <property type="component" value="Chromosome"/>
</dbReference>
<evidence type="ECO:0000256" key="1">
    <source>
        <dbReference type="ARBA" id="ARBA00022801"/>
    </source>
</evidence>
<evidence type="ECO:0000313" key="3">
    <source>
        <dbReference type="EMBL" id="AQS51453.1"/>
    </source>
</evidence>
<dbReference type="CDD" id="cd00431">
    <property type="entry name" value="cysteine_hydrolases"/>
    <property type="match status" value="1"/>
</dbReference>
<dbReference type="InterPro" id="IPR050272">
    <property type="entry name" value="Isochorismatase-like_hydrls"/>
</dbReference>
<dbReference type="OrthoDB" id="9781985at2"/>
<name>A0A1U9K064_9BURK</name>
<sequence>MHAITILPFIEEQAAAQRQGSLRHRDFDPKKTAHLIIDMQNGFLKEGGAVEVPMARKIVNNVNKISQSVRQAGGINVFLRFVYNPNEARPWTSWYDSLCNPIYSAERRLAFLSDSVDSQLWPQLDYQPEDWVLEKTRFSAFVPGTCDLDQRLQAAGIETVIVSGTLTNCCSEASARDAHQLGYHVIFMTDSNAALSDEEHNATLNNLYVNFADLAGTEQIVDYLQQNTIPATKPSLSII</sequence>
<dbReference type="InterPro" id="IPR000868">
    <property type="entry name" value="Isochorismatase-like_dom"/>
</dbReference>
<evidence type="ECO:0000313" key="4">
    <source>
        <dbReference type="Proteomes" id="UP000189369"/>
    </source>
</evidence>
<dbReference type="Pfam" id="PF00857">
    <property type="entry name" value="Isochorismatase"/>
    <property type="match status" value="1"/>
</dbReference>
<reference evidence="3 4" key="1">
    <citation type="submission" date="2017-01" db="EMBL/GenBank/DDBJ databases">
        <title>Complete Genome Sequence of Paenalcaligenes hominis, Isolated from a paraplegic Patient with neurogenic bladder.</title>
        <authorList>
            <person name="Mukhopadhyay R."/>
            <person name="Joaquin J."/>
            <person name="Hogue R."/>
            <person name="Kilaru A."/>
            <person name="Jospin G."/>
            <person name="Mars K."/>
            <person name="Eisen J.A."/>
            <person name="Chaturvedi V."/>
        </authorList>
    </citation>
    <scope>NUCLEOTIDE SEQUENCE [LARGE SCALE GENOMIC DNA]</scope>
    <source>
        <strain evidence="3 4">15S00501</strain>
    </source>
</reference>
<gene>
    <name evidence="3" type="ORF">PAEH1_07605</name>
</gene>
<dbReference type="STRING" id="643674.PAEH1_07605"/>
<protein>
    <submittedName>
        <fullName evidence="3">Isochorismatase</fullName>
    </submittedName>
</protein>
<organism evidence="3 4">
    <name type="scientific">Paenalcaligenes hominis</name>
    <dbReference type="NCBI Taxonomy" id="643674"/>
    <lineage>
        <taxon>Bacteria</taxon>
        <taxon>Pseudomonadati</taxon>
        <taxon>Pseudomonadota</taxon>
        <taxon>Betaproteobacteria</taxon>
        <taxon>Burkholderiales</taxon>
        <taxon>Alcaligenaceae</taxon>
        <taxon>Paenalcaligenes</taxon>
    </lineage>
</organism>
<evidence type="ECO:0000259" key="2">
    <source>
        <dbReference type="Pfam" id="PF00857"/>
    </source>
</evidence>
<dbReference type="Gene3D" id="3.40.50.850">
    <property type="entry name" value="Isochorismatase-like"/>
    <property type="match status" value="1"/>
</dbReference>
<proteinExistence type="predicted"/>
<dbReference type="SUPFAM" id="SSF52499">
    <property type="entry name" value="Isochorismatase-like hydrolases"/>
    <property type="match status" value="1"/>
</dbReference>
<dbReference type="PANTHER" id="PTHR43540:SF6">
    <property type="entry name" value="ISOCHORISMATASE-LIKE DOMAIN-CONTAINING PROTEIN"/>
    <property type="match status" value="1"/>
</dbReference>
<dbReference type="InterPro" id="IPR036380">
    <property type="entry name" value="Isochorismatase-like_sf"/>
</dbReference>
<dbReference type="PANTHER" id="PTHR43540">
    <property type="entry name" value="PEROXYUREIDOACRYLATE/UREIDOACRYLATE AMIDOHYDROLASE-RELATED"/>
    <property type="match status" value="1"/>
</dbReference>
<keyword evidence="1" id="KW-0378">Hydrolase</keyword>
<feature type="domain" description="Isochorismatase-like" evidence="2">
    <location>
        <begin position="32"/>
        <end position="219"/>
    </location>
</feature>